<dbReference type="GO" id="GO:0020037">
    <property type="term" value="F:heme binding"/>
    <property type="evidence" value="ECO:0007669"/>
    <property type="project" value="InterPro"/>
</dbReference>
<dbReference type="Proteomes" id="UP000060699">
    <property type="component" value="Chromosome"/>
</dbReference>
<evidence type="ECO:0000313" key="11">
    <source>
        <dbReference type="Proteomes" id="UP000060699"/>
    </source>
</evidence>
<dbReference type="InterPro" id="IPR050597">
    <property type="entry name" value="Cytochrome_c_Oxidase_Subunit"/>
</dbReference>
<keyword evidence="4 9" id="KW-0479">Metal-binding</keyword>
<gene>
    <name evidence="10" type="ORF">RD2015_4261</name>
</gene>
<keyword evidence="7 9" id="KW-0408">Iron</keyword>
<feature type="binding site" description="axial binding residue" evidence="9">
    <location>
        <position position="46"/>
    </location>
    <ligand>
        <name>heme c</name>
        <dbReference type="ChEBI" id="CHEBI:61717"/>
        <label>1</label>
    </ligand>
    <ligandPart>
        <name>Fe</name>
        <dbReference type="ChEBI" id="CHEBI:18248"/>
    </ligandPart>
</feature>
<feature type="binding site" description="axial binding residue" evidence="9">
    <location>
        <position position="183"/>
    </location>
    <ligand>
        <name>heme c</name>
        <dbReference type="ChEBI" id="CHEBI:61717"/>
        <label>2</label>
    </ligand>
    <ligandPart>
        <name>Fe</name>
        <dbReference type="ChEBI" id="CHEBI:18248"/>
    </ligandPart>
</feature>
<evidence type="ECO:0000256" key="6">
    <source>
        <dbReference type="ARBA" id="ARBA00022982"/>
    </source>
</evidence>
<keyword evidence="11" id="KW-1185">Reference proteome</keyword>
<evidence type="ECO:0000256" key="5">
    <source>
        <dbReference type="ARBA" id="ARBA00022764"/>
    </source>
</evidence>
<dbReference type="PRINTS" id="PR00605">
    <property type="entry name" value="CYTCHROMECIC"/>
</dbReference>
<evidence type="ECO:0000256" key="4">
    <source>
        <dbReference type="ARBA" id="ARBA00022723"/>
    </source>
</evidence>
<dbReference type="AlphaFoldDB" id="A0A0U3LQI8"/>
<dbReference type="InterPro" id="IPR036909">
    <property type="entry name" value="Cyt_c-like_dom_sf"/>
</dbReference>
<feature type="binding site" description="covalent" evidence="8">
    <location>
        <position position="45"/>
    </location>
    <ligand>
        <name>heme c</name>
        <dbReference type="ChEBI" id="CHEBI:61717"/>
        <label>1</label>
    </ligand>
</feature>
<dbReference type="STRING" id="76731.RD2015_4261"/>
<evidence type="ECO:0000256" key="7">
    <source>
        <dbReference type="ARBA" id="ARBA00023004"/>
    </source>
</evidence>
<dbReference type="Pfam" id="PF00034">
    <property type="entry name" value="Cytochrom_C"/>
    <property type="match status" value="2"/>
</dbReference>
<dbReference type="EMBL" id="CP013729">
    <property type="protein sequence ID" value="ALV08706.1"/>
    <property type="molecule type" value="Genomic_DNA"/>
</dbReference>
<dbReference type="PANTHER" id="PTHR33751:SF9">
    <property type="entry name" value="CYTOCHROME C4"/>
    <property type="match status" value="1"/>
</dbReference>
<keyword evidence="2" id="KW-0813">Transport</keyword>
<dbReference type="InterPro" id="IPR024167">
    <property type="entry name" value="Cytochrome_c4-like"/>
</dbReference>
<comment type="PTM">
    <text evidence="8">Binds 2 heme c groups covalently per subunit.</text>
</comment>
<evidence type="ECO:0000313" key="10">
    <source>
        <dbReference type="EMBL" id="ALV08706.1"/>
    </source>
</evidence>
<dbReference type="Gene3D" id="1.10.760.10">
    <property type="entry name" value="Cytochrome c-like domain"/>
    <property type="match status" value="2"/>
</dbReference>
<keyword evidence="5" id="KW-0574">Periplasm</keyword>
<evidence type="ECO:0000256" key="9">
    <source>
        <dbReference type="PIRSR" id="PIRSR000005-2"/>
    </source>
</evidence>
<feature type="binding site" description="axial binding residue" evidence="9">
    <location>
        <position position="143"/>
    </location>
    <ligand>
        <name>heme c</name>
        <dbReference type="ChEBI" id="CHEBI:61717"/>
        <label>2</label>
    </ligand>
    <ligandPart>
        <name>Fe</name>
        <dbReference type="ChEBI" id="CHEBI:18248"/>
    </ligandPart>
</feature>
<protein>
    <submittedName>
        <fullName evidence="10">Cytochrome c class I</fullName>
    </submittedName>
</protein>
<proteinExistence type="predicted"/>
<dbReference type="PROSITE" id="PS51007">
    <property type="entry name" value="CYTC"/>
    <property type="match status" value="2"/>
</dbReference>
<dbReference type="GO" id="GO:0042597">
    <property type="term" value="C:periplasmic space"/>
    <property type="evidence" value="ECO:0007669"/>
    <property type="project" value="UniProtKB-SubCell"/>
</dbReference>
<evidence type="ECO:0000256" key="2">
    <source>
        <dbReference type="ARBA" id="ARBA00022448"/>
    </source>
</evidence>
<feature type="binding site" description="axial binding residue" evidence="9">
    <location>
        <position position="85"/>
    </location>
    <ligand>
        <name>heme c</name>
        <dbReference type="ChEBI" id="CHEBI:61717"/>
        <label>1</label>
    </ligand>
    <ligandPart>
        <name>Fe</name>
        <dbReference type="ChEBI" id="CHEBI:18248"/>
    </ligandPart>
</feature>
<dbReference type="GO" id="GO:0009055">
    <property type="term" value="F:electron transfer activity"/>
    <property type="evidence" value="ECO:0007669"/>
    <property type="project" value="InterPro"/>
</dbReference>
<dbReference type="KEGG" id="rdp:RD2015_4261"/>
<dbReference type="GO" id="GO:0005506">
    <property type="term" value="F:iron ion binding"/>
    <property type="evidence" value="ECO:0007669"/>
    <property type="project" value="InterPro"/>
</dbReference>
<dbReference type="OrthoDB" id="9773456at2"/>
<feature type="binding site" description="covalent" evidence="8">
    <location>
        <position position="42"/>
    </location>
    <ligand>
        <name>heme c</name>
        <dbReference type="ChEBI" id="CHEBI:61717"/>
        <label>1</label>
    </ligand>
</feature>
<evidence type="ECO:0000256" key="1">
    <source>
        <dbReference type="ARBA" id="ARBA00004418"/>
    </source>
</evidence>
<accession>A0A0U3LQI8</accession>
<dbReference type="InterPro" id="IPR009056">
    <property type="entry name" value="Cyt_c-like_dom"/>
</dbReference>
<feature type="binding site" description="covalent" evidence="8">
    <location>
        <position position="139"/>
    </location>
    <ligand>
        <name>heme c</name>
        <dbReference type="ChEBI" id="CHEBI:61717"/>
        <label>2</label>
    </ligand>
</feature>
<sequence length="206" mass="21473" precursor="true">MKTVSFLLSSLVLLSGAAWAADNQPAAKPDLAQGQAKATQICAACHTADGSRGLSANPILQGQHADYLAKQLHEFKAGKRVNAVMNGMAAALTDDDIRNVAAFYASKQAKPGSSKNKELVALGEKIYRGGIADKQVPACAGCHSPNGAGIPAQYPRLAGQHSEYTEAQLTNFRAGARANNAAMAAIAAKLNDREIKAVADYVAGLR</sequence>
<dbReference type="PIRSF" id="PIRSF000005">
    <property type="entry name" value="Cytochrome_c4"/>
    <property type="match status" value="1"/>
</dbReference>
<dbReference type="InterPro" id="IPR008168">
    <property type="entry name" value="Cyt_C_IC"/>
</dbReference>
<dbReference type="PANTHER" id="PTHR33751">
    <property type="entry name" value="CBB3-TYPE CYTOCHROME C OXIDASE SUBUNIT FIXP"/>
    <property type="match status" value="1"/>
</dbReference>
<keyword evidence="3 8" id="KW-0349">Heme</keyword>
<comment type="subcellular location">
    <subcellularLocation>
        <location evidence="1">Periplasm</location>
    </subcellularLocation>
</comment>
<dbReference type="RefSeq" id="WP_058936615.1">
    <property type="nucleotide sequence ID" value="NZ_CP013729.1"/>
</dbReference>
<name>A0A0U3LQI8_9BURK</name>
<evidence type="ECO:0000256" key="8">
    <source>
        <dbReference type="PIRSR" id="PIRSR000005-1"/>
    </source>
</evidence>
<keyword evidence="6" id="KW-0249">Electron transport</keyword>
<feature type="binding site" description="covalent" evidence="8">
    <location>
        <position position="142"/>
    </location>
    <ligand>
        <name>heme c</name>
        <dbReference type="ChEBI" id="CHEBI:61717"/>
        <label>2</label>
    </ligand>
</feature>
<organism evidence="10 11">
    <name type="scientific">Roseateles depolymerans</name>
    <dbReference type="NCBI Taxonomy" id="76731"/>
    <lineage>
        <taxon>Bacteria</taxon>
        <taxon>Pseudomonadati</taxon>
        <taxon>Pseudomonadota</taxon>
        <taxon>Betaproteobacteria</taxon>
        <taxon>Burkholderiales</taxon>
        <taxon>Sphaerotilaceae</taxon>
        <taxon>Roseateles</taxon>
    </lineage>
</organism>
<dbReference type="PATRIC" id="fig|76731.3.peg.4367"/>
<evidence type="ECO:0000256" key="3">
    <source>
        <dbReference type="ARBA" id="ARBA00022617"/>
    </source>
</evidence>
<dbReference type="SUPFAM" id="SSF46626">
    <property type="entry name" value="Cytochrome c"/>
    <property type="match status" value="2"/>
</dbReference>
<reference evidence="10 11" key="1">
    <citation type="submission" date="2015-12" db="EMBL/GenBank/DDBJ databases">
        <title>Complete genome of Roseateles depolymerans KCTC 42856.</title>
        <authorList>
            <person name="Kim K.M."/>
        </authorList>
    </citation>
    <scope>NUCLEOTIDE SEQUENCE [LARGE SCALE GENOMIC DNA]</scope>
    <source>
        <strain evidence="10 11">KCTC 42856</strain>
    </source>
</reference>